<gene>
    <name evidence="2" type="ORF">NQ318_006885</name>
</gene>
<keyword evidence="1" id="KW-0812">Transmembrane</keyword>
<name>A0AAV8YI06_9CUCU</name>
<protein>
    <submittedName>
        <fullName evidence="2">Uncharacterized protein</fullName>
    </submittedName>
</protein>
<feature type="transmembrane region" description="Helical" evidence="1">
    <location>
        <begin position="48"/>
        <end position="69"/>
    </location>
</feature>
<keyword evidence="1" id="KW-1133">Transmembrane helix</keyword>
<sequence>MSKSTGGESVDELRHRLNSMKKMMAERRGVDLDEGRRSTNLGVIDGSFLSVVFGLTLFVILTVSVYAFYNLYSAIIKNSHIPTKNCNVVGSIRASL</sequence>
<comment type="caution">
    <text evidence="2">The sequence shown here is derived from an EMBL/GenBank/DDBJ whole genome shotgun (WGS) entry which is preliminary data.</text>
</comment>
<dbReference type="EMBL" id="JAPWTK010000084">
    <property type="protein sequence ID" value="KAJ8951454.1"/>
    <property type="molecule type" value="Genomic_DNA"/>
</dbReference>
<proteinExistence type="predicted"/>
<evidence type="ECO:0000256" key="1">
    <source>
        <dbReference type="SAM" id="Phobius"/>
    </source>
</evidence>
<evidence type="ECO:0000313" key="2">
    <source>
        <dbReference type="EMBL" id="KAJ8951454.1"/>
    </source>
</evidence>
<keyword evidence="1" id="KW-0472">Membrane</keyword>
<dbReference type="Proteomes" id="UP001162162">
    <property type="component" value="Unassembled WGS sequence"/>
</dbReference>
<organism evidence="2 3">
    <name type="scientific">Aromia moschata</name>
    <dbReference type="NCBI Taxonomy" id="1265417"/>
    <lineage>
        <taxon>Eukaryota</taxon>
        <taxon>Metazoa</taxon>
        <taxon>Ecdysozoa</taxon>
        <taxon>Arthropoda</taxon>
        <taxon>Hexapoda</taxon>
        <taxon>Insecta</taxon>
        <taxon>Pterygota</taxon>
        <taxon>Neoptera</taxon>
        <taxon>Endopterygota</taxon>
        <taxon>Coleoptera</taxon>
        <taxon>Polyphaga</taxon>
        <taxon>Cucujiformia</taxon>
        <taxon>Chrysomeloidea</taxon>
        <taxon>Cerambycidae</taxon>
        <taxon>Cerambycinae</taxon>
        <taxon>Callichromatini</taxon>
        <taxon>Aromia</taxon>
    </lineage>
</organism>
<accession>A0AAV8YI06</accession>
<keyword evidence="3" id="KW-1185">Reference proteome</keyword>
<reference evidence="2" key="1">
    <citation type="journal article" date="2023" name="Insect Mol. Biol.">
        <title>Genome sequencing provides insights into the evolution of gene families encoding plant cell wall-degrading enzymes in longhorned beetles.</title>
        <authorList>
            <person name="Shin N.R."/>
            <person name="Okamura Y."/>
            <person name="Kirsch R."/>
            <person name="Pauchet Y."/>
        </authorList>
    </citation>
    <scope>NUCLEOTIDE SEQUENCE</scope>
    <source>
        <strain evidence="2">AMC_N1</strain>
    </source>
</reference>
<evidence type="ECO:0000313" key="3">
    <source>
        <dbReference type="Proteomes" id="UP001162162"/>
    </source>
</evidence>
<dbReference type="AlphaFoldDB" id="A0AAV8YI06"/>